<protein>
    <recommendedName>
        <fullName evidence="2">DUF4397 domain-containing protein</fullName>
    </recommendedName>
</protein>
<reference evidence="3 4" key="1">
    <citation type="submission" date="2017-06" db="EMBL/GenBank/DDBJ databases">
        <title>Hymenobacter amundsenii sp. nov. isolated from regoliths in Antarctica.</title>
        <authorList>
            <person name="Sedlacek I."/>
            <person name="Kralova S."/>
            <person name="Pantucek R."/>
            <person name="Svec P."/>
            <person name="Holochova P."/>
            <person name="Stankova E."/>
            <person name="Vrbovska V."/>
            <person name="Busse H.-J."/>
        </authorList>
    </citation>
    <scope>NUCLEOTIDE SEQUENCE [LARGE SCALE GENOMIC DNA]</scope>
    <source>
        <strain evidence="3 4">CCM 8682</strain>
    </source>
</reference>
<gene>
    <name evidence="3" type="ORF">CDA63_00570</name>
</gene>
<accession>A0A246FQ44</accession>
<feature type="domain" description="DUF4397" evidence="2">
    <location>
        <begin position="39"/>
        <end position="147"/>
    </location>
</feature>
<dbReference type="AlphaFoldDB" id="A0A246FQ44"/>
<organism evidence="3 4">
    <name type="scientific">Hymenobacter amundsenii</name>
    <dbReference type="NCBI Taxonomy" id="2006685"/>
    <lineage>
        <taxon>Bacteria</taxon>
        <taxon>Pseudomonadati</taxon>
        <taxon>Bacteroidota</taxon>
        <taxon>Cytophagia</taxon>
        <taxon>Cytophagales</taxon>
        <taxon>Hymenobacteraceae</taxon>
        <taxon>Hymenobacter</taxon>
    </lineage>
</organism>
<keyword evidence="4" id="KW-1185">Reference proteome</keyword>
<keyword evidence="1" id="KW-0732">Signal</keyword>
<evidence type="ECO:0000256" key="1">
    <source>
        <dbReference type="SAM" id="SignalP"/>
    </source>
</evidence>
<sequence>MKLLPFLRPAALLATLPAMLAFSACNKDDDKPAPAQARVLAVQAAPSANVQVKVLVDTKNVGQLSYGQNIQNGNYTSVDAGSRMIYVNDASSNNTIASLKTTFDQNKSYSIFAYSPTTALGSADILVTPDDLMVPTAGKAKIRIVNLGVSLTNPVSLSVLLPQGGTSDIVPMVAFAKASAFTEITPGPYNFAVSTGTGTSAVVEAMVGDGNGNTAVSRTYEAGKIYTVVLRGVKSSAVATDLRLKASVIQNN</sequence>
<dbReference type="EMBL" id="NIRR01000001">
    <property type="protein sequence ID" value="OWP64886.1"/>
    <property type="molecule type" value="Genomic_DNA"/>
</dbReference>
<dbReference type="PROSITE" id="PS51257">
    <property type="entry name" value="PROKAR_LIPOPROTEIN"/>
    <property type="match status" value="1"/>
</dbReference>
<feature type="chain" id="PRO_5013213016" description="DUF4397 domain-containing protein" evidence="1">
    <location>
        <begin position="21"/>
        <end position="252"/>
    </location>
</feature>
<evidence type="ECO:0000313" key="3">
    <source>
        <dbReference type="EMBL" id="OWP64886.1"/>
    </source>
</evidence>
<evidence type="ECO:0000259" key="2">
    <source>
        <dbReference type="Pfam" id="PF14344"/>
    </source>
</evidence>
<dbReference type="InterPro" id="IPR025510">
    <property type="entry name" value="DUF4397"/>
</dbReference>
<dbReference type="Pfam" id="PF14344">
    <property type="entry name" value="DUF4397"/>
    <property type="match status" value="1"/>
</dbReference>
<evidence type="ECO:0000313" key="4">
    <source>
        <dbReference type="Proteomes" id="UP000197277"/>
    </source>
</evidence>
<comment type="caution">
    <text evidence="3">The sequence shown here is derived from an EMBL/GenBank/DDBJ whole genome shotgun (WGS) entry which is preliminary data.</text>
</comment>
<dbReference type="OrthoDB" id="9792011at2"/>
<dbReference type="Proteomes" id="UP000197277">
    <property type="component" value="Unassembled WGS sequence"/>
</dbReference>
<feature type="signal peptide" evidence="1">
    <location>
        <begin position="1"/>
        <end position="20"/>
    </location>
</feature>
<name>A0A246FQ44_9BACT</name>
<proteinExistence type="predicted"/>